<keyword evidence="2" id="KW-0723">Serine/threonine-protein kinase</keyword>
<proteinExistence type="predicted"/>
<evidence type="ECO:0000256" key="6">
    <source>
        <dbReference type="ARBA" id="ARBA00022840"/>
    </source>
</evidence>
<dbReference type="PROSITE" id="PS50011">
    <property type="entry name" value="PROTEIN_KINASE_DOM"/>
    <property type="match status" value="1"/>
</dbReference>
<dbReference type="InterPro" id="IPR011009">
    <property type="entry name" value="Kinase-like_dom_sf"/>
</dbReference>
<evidence type="ECO:0000256" key="8">
    <source>
        <dbReference type="SAM" id="MobiDB-lite"/>
    </source>
</evidence>
<dbReference type="InterPro" id="IPR017441">
    <property type="entry name" value="Protein_kinase_ATP_BS"/>
</dbReference>
<dbReference type="KEGG" id="aau:AAur_1749"/>
<organism evidence="11 12">
    <name type="scientific">Paenarthrobacter aurescens (strain TC1)</name>
    <dbReference type="NCBI Taxonomy" id="290340"/>
    <lineage>
        <taxon>Bacteria</taxon>
        <taxon>Bacillati</taxon>
        <taxon>Actinomycetota</taxon>
        <taxon>Actinomycetes</taxon>
        <taxon>Micrococcales</taxon>
        <taxon>Micrococcaceae</taxon>
        <taxon>Paenarthrobacter</taxon>
    </lineage>
</organism>
<dbReference type="HOGENOM" id="CLU_035480_0_0_11"/>
<evidence type="ECO:0000256" key="7">
    <source>
        <dbReference type="PROSITE-ProRule" id="PRU10141"/>
    </source>
</evidence>
<dbReference type="GO" id="GO:0004674">
    <property type="term" value="F:protein serine/threonine kinase activity"/>
    <property type="evidence" value="ECO:0007669"/>
    <property type="project" value="UniProtKB-KW"/>
</dbReference>
<feature type="domain" description="Protein kinase" evidence="10">
    <location>
        <begin position="25"/>
        <end position="281"/>
    </location>
</feature>
<dbReference type="AlphaFoldDB" id="A1R5J7"/>
<evidence type="ECO:0000259" key="10">
    <source>
        <dbReference type="PROSITE" id="PS50011"/>
    </source>
</evidence>
<dbReference type="CDD" id="cd14014">
    <property type="entry name" value="STKc_PknB_like"/>
    <property type="match status" value="1"/>
</dbReference>
<evidence type="ECO:0000256" key="4">
    <source>
        <dbReference type="ARBA" id="ARBA00022741"/>
    </source>
</evidence>
<keyword evidence="4 7" id="KW-0547">Nucleotide-binding</keyword>
<dbReference type="InterPro" id="IPR000719">
    <property type="entry name" value="Prot_kinase_dom"/>
</dbReference>
<dbReference type="Gene3D" id="3.30.200.20">
    <property type="entry name" value="Phosphorylase Kinase, domain 1"/>
    <property type="match status" value="1"/>
</dbReference>
<protein>
    <recommendedName>
        <fullName evidence="1">non-specific serine/threonine protein kinase</fullName>
        <ecNumber evidence="1">2.7.11.1</ecNumber>
    </recommendedName>
</protein>
<feature type="binding site" evidence="7">
    <location>
        <position position="54"/>
    </location>
    <ligand>
        <name>ATP</name>
        <dbReference type="ChEBI" id="CHEBI:30616"/>
    </ligand>
</feature>
<keyword evidence="12" id="KW-1185">Reference proteome</keyword>
<sequence>MFMETLETLETLETTATVAPHIPGYTMSRPLGQGSSSTVWLATRDMDGARFAVKCAKPGAAGDRATAQVLEDLSREMRLLSDVQHKHLIRVHEVLHVGGMAEGTQGIVMDYAAGGSLANLVSARGKLSIGETVTILTPIAQALEYLHVNGTEHGDVSPGNVLFTAVGMPLLADLGIAAQVGDKPQNPGVGTPGFMDPAADESKDGSTSRESLQPHRDVYSLGAVGWYCLTGAAPEQEQDRPPLSLLVPEVPKALAAALEAALDPDPRNRPTARELGTAIFRSAAPEALDLSGAVHSSVIPELLTRRETLGRSPRQTILWLTRWRRLLQVRRRPVLRRSGRPRRRHDSPRQDRLRGGPGGSLGIRLVALAVVGALVGAASWILWQQDRPTTAMAHQAAMETGVADPGQEAEPRDLEDAQKIKDLPDALSETLRSADPLVAVPALSAVRDMALGERRLDLLDSVNAPGSPAEATDKQLSDYLRGAGTAFAGLRTTLTALTVEGPPQPDHVLVAVTAATSGYEERLASGAVVRTEGAGKPQQLRLDLVRSEGRWWISGILGAVSAG</sequence>
<dbReference type="Pfam" id="PF00069">
    <property type="entry name" value="Pkinase"/>
    <property type="match status" value="1"/>
</dbReference>
<dbReference type="EMBL" id="CP000474">
    <property type="protein sequence ID" value="ABM06296.1"/>
    <property type="molecule type" value="Genomic_DNA"/>
</dbReference>
<evidence type="ECO:0000256" key="3">
    <source>
        <dbReference type="ARBA" id="ARBA00022679"/>
    </source>
</evidence>
<keyword evidence="9" id="KW-0812">Transmembrane</keyword>
<keyword evidence="6 7" id="KW-0067">ATP-binding</keyword>
<dbReference type="PANTHER" id="PTHR43289">
    <property type="entry name" value="MITOGEN-ACTIVATED PROTEIN KINASE KINASE KINASE 20-RELATED"/>
    <property type="match status" value="1"/>
</dbReference>
<dbReference type="GO" id="GO:0005524">
    <property type="term" value="F:ATP binding"/>
    <property type="evidence" value="ECO:0007669"/>
    <property type="project" value="UniProtKB-UniRule"/>
</dbReference>
<evidence type="ECO:0000256" key="1">
    <source>
        <dbReference type="ARBA" id="ARBA00012513"/>
    </source>
</evidence>
<dbReference type="PROSITE" id="PS00107">
    <property type="entry name" value="PROTEIN_KINASE_ATP"/>
    <property type="match status" value="1"/>
</dbReference>
<feature type="transmembrane region" description="Helical" evidence="9">
    <location>
        <begin position="361"/>
        <end position="383"/>
    </location>
</feature>
<name>A1R5J7_PAEAT</name>
<feature type="region of interest" description="Disordered" evidence="8">
    <location>
        <begin position="182"/>
        <end position="214"/>
    </location>
</feature>
<evidence type="ECO:0000313" key="12">
    <source>
        <dbReference type="Proteomes" id="UP000000637"/>
    </source>
</evidence>
<gene>
    <name evidence="11" type="ordered locus">AAur_1749</name>
</gene>
<dbReference type="SUPFAM" id="SSF56112">
    <property type="entry name" value="Protein kinase-like (PK-like)"/>
    <property type="match status" value="1"/>
</dbReference>
<dbReference type="Gene3D" id="1.10.510.10">
    <property type="entry name" value="Transferase(Phosphotransferase) domain 1"/>
    <property type="match status" value="1"/>
</dbReference>
<keyword evidence="9" id="KW-1133">Transmembrane helix</keyword>
<dbReference type="STRING" id="290340.AAur_1749"/>
<evidence type="ECO:0000313" key="11">
    <source>
        <dbReference type="EMBL" id="ABM06296.1"/>
    </source>
</evidence>
<evidence type="ECO:0000256" key="5">
    <source>
        <dbReference type="ARBA" id="ARBA00022777"/>
    </source>
</evidence>
<dbReference type="EC" id="2.7.11.1" evidence="1"/>
<feature type="compositionally biased region" description="Basic and acidic residues" evidence="8">
    <location>
        <begin position="200"/>
        <end position="214"/>
    </location>
</feature>
<dbReference type="eggNOG" id="COG0515">
    <property type="taxonomic scope" value="Bacteria"/>
</dbReference>
<keyword evidence="3" id="KW-0808">Transferase</keyword>
<accession>A1R5J7</accession>
<dbReference type="PANTHER" id="PTHR43289:SF6">
    <property type="entry name" value="SERINE_THREONINE-PROTEIN KINASE NEKL-3"/>
    <property type="match status" value="1"/>
</dbReference>
<feature type="region of interest" description="Disordered" evidence="8">
    <location>
        <begin position="334"/>
        <end position="356"/>
    </location>
</feature>
<evidence type="ECO:0000256" key="2">
    <source>
        <dbReference type="ARBA" id="ARBA00022527"/>
    </source>
</evidence>
<dbReference type="Proteomes" id="UP000000637">
    <property type="component" value="Chromosome"/>
</dbReference>
<reference evidence="11 12" key="1">
    <citation type="journal article" date="2006" name="PLoS Genet.">
        <title>Secrets of soil survival revealed by the genome sequence of Arthrobacter aurescens TC1.</title>
        <authorList>
            <person name="Mongodin E.F."/>
            <person name="Shapir N."/>
            <person name="Daugherty S.C."/>
            <person name="DeBoy R.T."/>
            <person name="Emerson J.B."/>
            <person name="Shvartzbeyn A."/>
            <person name="Radune D."/>
            <person name="Vamathevan J."/>
            <person name="Riggs F."/>
            <person name="Grinberg V."/>
            <person name="Khouri H."/>
            <person name="Wackett L.P."/>
            <person name="Nelson K.E."/>
            <person name="Sadowsky M.J."/>
        </authorList>
    </citation>
    <scope>NUCLEOTIDE SEQUENCE [LARGE SCALE GENOMIC DNA]</scope>
    <source>
        <strain evidence="11 12">TC1</strain>
    </source>
</reference>
<evidence type="ECO:0000256" key="9">
    <source>
        <dbReference type="SAM" id="Phobius"/>
    </source>
</evidence>
<keyword evidence="9" id="KW-0472">Membrane</keyword>
<feature type="compositionally biased region" description="Basic residues" evidence="8">
    <location>
        <begin position="334"/>
        <end position="346"/>
    </location>
</feature>
<keyword evidence="5" id="KW-0418">Kinase</keyword>